<proteinExistence type="predicted"/>
<dbReference type="EMBL" id="CP117167">
    <property type="protein sequence ID" value="WCT12522.1"/>
    <property type="molecule type" value="Genomic_DNA"/>
</dbReference>
<keyword evidence="2" id="KW-1185">Reference proteome</keyword>
<evidence type="ECO:0000313" key="2">
    <source>
        <dbReference type="Proteomes" id="UP001216139"/>
    </source>
</evidence>
<dbReference type="InterPro" id="IPR029063">
    <property type="entry name" value="SAM-dependent_MTases_sf"/>
</dbReference>
<dbReference type="Gene3D" id="3.40.50.150">
    <property type="entry name" value="Vaccinia Virus protein VP39"/>
    <property type="match status" value="1"/>
</dbReference>
<protein>
    <recommendedName>
        <fullName evidence="3">PRMT5 arginine-N-methyltransferase domain-containing protein</fullName>
    </recommendedName>
</protein>
<sequence length="320" mass="35153">MDNSFLKDRAVILLNETAPGIVYTATQELAAWFEGITGIGDADISTGKNIMLPSGKAIAPGKAAYCLKEFMRTQVFLQGIFEAINDLLLQKASVHIVYAGTGPYGTLITPLLTLFSPQQVRLTLIEINPISLEALEKVYAHLQLSEFVDEYLLTDAATYQLPPDKTADIIISETMLAALKNEPQVAIMQNLIPQLKPGGVFIPQQITVAAQLVNFGKETAYMMGEADDPQRIFLKEIYTVSQTSLPGEVETIVDIPDGISNNAVALFTDIYVYKNHLLTVNNCSLNMPVRVTKIDPPGSVNQITFKYMMGEKPGFQFTLN</sequence>
<dbReference type="Proteomes" id="UP001216139">
    <property type="component" value="Chromosome"/>
</dbReference>
<accession>A0ABY7TA25</accession>
<dbReference type="RefSeq" id="WP_273630788.1">
    <property type="nucleotide sequence ID" value="NZ_CP117167.1"/>
</dbReference>
<organism evidence="1 2">
    <name type="scientific">Mucilaginibacter jinjuensis</name>
    <dbReference type="NCBI Taxonomy" id="1176721"/>
    <lineage>
        <taxon>Bacteria</taxon>
        <taxon>Pseudomonadati</taxon>
        <taxon>Bacteroidota</taxon>
        <taxon>Sphingobacteriia</taxon>
        <taxon>Sphingobacteriales</taxon>
        <taxon>Sphingobacteriaceae</taxon>
        <taxon>Mucilaginibacter</taxon>
    </lineage>
</organism>
<dbReference type="SUPFAM" id="SSF53335">
    <property type="entry name" value="S-adenosyl-L-methionine-dependent methyltransferases"/>
    <property type="match status" value="1"/>
</dbReference>
<name>A0ABY7TA25_9SPHI</name>
<gene>
    <name evidence="1" type="ORF">PQO05_01080</name>
</gene>
<evidence type="ECO:0008006" key="3">
    <source>
        <dbReference type="Google" id="ProtNLM"/>
    </source>
</evidence>
<evidence type="ECO:0000313" key="1">
    <source>
        <dbReference type="EMBL" id="WCT12522.1"/>
    </source>
</evidence>
<reference evidence="1 2" key="1">
    <citation type="submission" date="2023-02" db="EMBL/GenBank/DDBJ databases">
        <title>Genome sequence of Mucilaginibacter jinjuensis strain KACC 16571.</title>
        <authorList>
            <person name="Kim S."/>
            <person name="Heo J."/>
            <person name="Kwon S.-W."/>
        </authorList>
    </citation>
    <scope>NUCLEOTIDE SEQUENCE [LARGE SCALE GENOMIC DNA]</scope>
    <source>
        <strain evidence="1 2">KACC 16571</strain>
    </source>
</reference>